<evidence type="ECO:0000313" key="3">
    <source>
        <dbReference type="EMBL" id="CAD7195613.1"/>
    </source>
</evidence>
<dbReference type="PRINTS" id="PR01301">
    <property type="entry name" value="RGSPROTEIN"/>
</dbReference>
<dbReference type="Gene3D" id="1.10.167.10">
    <property type="entry name" value="Regulator of G-protein Signalling 4, domain 2"/>
    <property type="match status" value="1"/>
</dbReference>
<dbReference type="InterPro" id="IPR044926">
    <property type="entry name" value="RGS_subdomain_2"/>
</dbReference>
<dbReference type="PANTHER" id="PTHR10845:SF192">
    <property type="entry name" value="DOUBLE HIT, ISOFORM B"/>
    <property type="match status" value="1"/>
</dbReference>
<protein>
    <recommendedName>
        <fullName evidence="2">RGS domain-containing protein</fullName>
    </recommendedName>
</protein>
<dbReference type="PANTHER" id="PTHR10845">
    <property type="entry name" value="REGULATOR OF G PROTEIN SIGNALING"/>
    <property type="match status" value="1"/>
</dbReference>
<dbReference type="SUPFAM" id="SSF48097">
    <property type="entry name" value="Regulator of G-protein signaling, RGS"/>
    <property type="match status" value="1"/>
</dbReference>
<dbReference type="AlphaFoldDB" id="A0A7R8Z5U4"/>
<feature type="region of interest" description="Disordered" evidence="1">
    <location>
        <begin position="144"/>
        <end position="169"/>
    </location>
</feature>
<reference evidence="3" key="1">
    <citation type="submission" date="2020-11" db="EMBL/GenBank/DDBJ databases">
        <authorList>
            <person name="Tran Van P."/>
        </authorList>
    </citation>
    <scope>NUCLEOTIDE SEQUENCE</scope>
</reference>
<proteinExistence type="predicted"/>
<dbReference type="InterPro" id="IPR036305">
    <property type="entry name" value="RGS_sf"/>
</dbReference>
<evidence type="ECO:0000256" key="1">
    <source>
        <dbReference type="SAM" id="MobiDB-lite"/>
    </source>
</evidence>
<name>A0A7R8Z5U4_TIMDO</name>
<dbReference type="Pfam" id="PF00615">
    <property type="entry name" value="RGS"/>
    <property type="match status" value="1"/>
</dbReference>
<sequence>MEWADTGGDSRMGEVVRQTHEKFRSQVKVSVFCSLDPEAGRKLFREFLRKCIRNFVKAEQSVKLFGNTISSTIDKDLVPNITVISSLVSLDSRVREVVNRNMVDPTPQTFDEAQLQIYTLMHRDSYPRFINSALFKQLAQLNNNSSSGGGGSGADTPTTGSGGRKESNA</sequence>
<feature type="domain" description="RGS" evidence="2">
    <location>
        <begin position="90"/>
        <end position="139"/>
    </location>
</feature>
<dbReference type="InterPro" id="IPR016137">
    <property type="entry name" value="RGS"/>
</dbReference>
<gene>
    <name evidence="3" type="ORF">TDIB3V08_LOCUS1994</name>
</gene>
<dbReference type="EMBL" id="OA564811">
    <property type="protein sequence ID" value="CAD7195613.1"/>
    <property type="molecule type" value="Genomic_DNA"/>
</dbReference>
<dbReference type="PROSITE" id="PS50132">
    <property type="entry name" value="RGS"/>
    <property type="match status" value="1"/>
</dbReference>
<organism evidence="3">
    <name type="scientific">Timema douglasi</name>
    <name type="common">Walking stick</name>
    <dbReference type="NCBI Taxonomy" id="61478"/>
    <lineage>
        <taxon>Eukaryota</taxon>
        <taxon>Metazoa</taxon>
        <taxon>Ecdysozoa</taxon>
        <taxon>Arthropoda</taxon>
        <taxon>Hexapoda</taxon>
        <taxon>Insecta</taxon>
        <taxon>Pterygota</taxon>
        <taxon>Neoptera</taxon>
        <taxon>Polyneoptera</taxon>
        <taxon>Phasmatodea</taxon>
        <taxon>Timematodea</taxon>
        <taxon>Timematoidea</taxon>
        <taxon>Timematidae</taxon>
        <taxon>Timema</taxon>
    </lineage>
</organism>
<accession>A0A7R8Z5U4</accession>
<dbReference type="SMART" id="SM00315">
    <property type="entry name" value="RGS"/>
    <property type="match status" value="1"/>
</dbReference>
<evidence type="ECO:0000259" key="2">
    <source>
        <dbReference type="PROSITE" id="PS50132"/>
    </source>
</evidence>